<name>A0A379WSZ9_SALET</name>
<dbReference type="Proteomes" id="UP000254712">
    <property type="component" value="Unassembled WGS sequence"/>
</dbReference>
<evidence type="ECO:0000313" key="2">
    <source>
        <dbReference type="Proteomes" id="UP000254712"/>
    </source>
</evidence>
<proteinExistence type="predicted"/>
<sequence length="121" mass="13550">MRERSEEEWASLKPRHIKYQSDMPGLAFKALGGTERDGHWVERVLVTHIGDDARSLKLHIEASGPDDKHPVKGTVLLQAQSDSIAQKVTSVEVLFTPGTEEATEALLRQSSEQKCEPERFV</sequence>
<organism evidence="1 2">
    <name type="scientific">Salmonella enterica I</name>
    <dbReference type="NCBI Taxonomy" id="59201"/>
    <lineage>
        <taxon>Bacteria</taxon>
        <taxon>Pseudomonadati</taxon>
        <taxon>Pseudomonadota</taxon>
        <taxon>Gammaproteobacteria</taxon>
        <taxon>Enterobacterales</taxon>
        <taxon>Enterobacteriaceae</taxon>
        <taxon>Salmonella</taxon>
    </lineage>
</organism>
<dbReference type="AlphaFoldDB" id="A0A379WSZ9"/>
<accession>A0A379WSZ9</accession>
<gene>
    <name evidence="1" type="ORF">NCTC8261_03556</name>
</gene>
<reference evidence="1 2" key="1">
    <citation type="submission" date="2018-06" db="EMBL/GenBank/DDBJ databases">
        <authorList>
            <consortium name="Pathogen Informatics"/>
            <person name="Doyle S."/>
        </authorList>
    </citation>
    <scope>NUCLEOTIDE SEQUENCE [LARGE SCALE GENOMIC DNA]</scope>
    <source>
        <strain evidence="1 2">NCTC8261</strain>
    </source>
</reference>
<dbReference type="EMBL" id="UGXT01000002">
    <property type="protein sequence ID" value="SUH37265.1"/>
    <property type="molecule type" value="Genomic_DNA"/>
</dbReference>
<evidence type="ECO:0000313" key="1">
    <source>
        <dbReference type="EMBL" id="SUH37265.1"/>
    </source>
</evidence>
<protein>
    <submittedName>
        <fullName evidence="1">Invasin</fullName>
    </submittedName>
</protein>